<dbReference type="EMBL" id="BQNB010013034">
    <property type="protein sequence ID" value="GJT11026.1"/>
    <property type="molecule type" value="Genomic_DNA"/>
</dbReference>
<evidence type="ECO:0000256" key="1">
    <source>
        <dbReference type="SAM" id="SignalP"/>
    </source>
</evidence>
<evidence type="ECO:0000313" key="2">
    <source>
        <dbReference type="EMBL" id="GJS94086.1"/>
    </source>
</evidence>
<gene>
    <name evidence="2" type="ORF">Tco_0801054</name>
    <name evidence="3" type="ORF">Tco_0858068</name>
</gene>
<feature type="signal peptide" evidence="1">
    <location>
        <begin position="1"/>
        <end position="18"/>
    </location>
</feature>
<evidence type="ECO:0000313" key="3">
    <source>
        <dbReference type="EMBL" id="GJT11026.1"/>
    </source>
</evidence>
<keyword evidence="1" id="KW-0732">Signal</keyword>
<accession>A0ABQ4ZXS5</accession>
<comment type="caution">
    <text evidence="2">The sequence shown here is derived from an EMBL/GenBank/DDBJ whole genome shotgun (WGS) entry which is preliminary data.</text>
</comment>
<feature type="chain" id="PRO_5045029973" evidence="1">
    <location>
        <begin position="19"/>
        <end position="139"/>
    </location>
</feature>
<keyword evidence="4" id="KW-1185">Reference proteome</keyword>
<dbReference type="EMBL" id="BQNB010011704">
    <property type="protein sequence ID" value="GJS94086.1"/>
    <property type="molecule type" value="Genomic_DNA"/>
</dbReference>
<reference evidence="2" key="1">
    <citation type="journal article" date="2022" name="Int. J. Mol. Sci.">
        <title>Draft Genome of Tanacetum Coccineum: Genomic Comparison of Closely Related Tanacetum-Family Plants.</title>
        <authorList>
            <person name="Yamashiro T."/>
            <person name="Shiraishi A."/>
            <person name="Nakayama K."/>
            <person name="Satake H."/>
        </authorList>
    </citation>
    <scope>NUCLEOTIDE SEQUENCE</scope>
</reference>
<organism evidence="2 4">
    <name type="scientific">Tanacetum coccineum</name>
    <dbReference type="NCBI Taxonomy" id="301880"/>
    <lineage>
        <taxon>Eukaryota</taxon>
        <taxon>Viridiplantae</taxon>
        <taxon>Streptophyta</taxon>
        <taxon>Embryophyta</taxon>
        <taxon>Tracheophyta</taxon>
        <taxon>Spermatophyta</taxon>
        <taxon>Magnoliopsida</taxon>
        <taxon>eudicotyledons</taxon>
        <taxon>Gunneridae</taxon>
        <taxon>Pentapetalae</taxon>
        <taxon>asterids</taxon>
        <taxon>campanulids</taxon>
        <taxon>Asterales</taxon>
        <taxon>Asteraceae</taxon>
        <taxon>Asteroideae</taxon>
        <taxon>Anthemideae</taxon>
        <taxon>Anthemidinae</taxon>
        <taxon>Tanacetum</taxon>
    </lineage>
</organism>
<name>A0ABQ4ZXS5_9ASTR</name>
<reference evidence="2" key="2">
    <citation type="submission" date="2022-01" db="EMBL/GenBank/DDBJ databases">
        <authorList>
            <person name="Yamashiro T."/>
            <person name="Shiraishi A."/>
            <person name="Satake H."/>
            <person name="Nakayama K."/>
        </authorList>
    </citation>
    <scope>NUCLEOTIDE SEQUENCE</scope>
</reference>
<sequence length="139" mass="15616">MAALVLWWDGMMCCVWRGAEMGVYANGIRRFRVGRVWGDGDEAAEAPLCPRLVGRRWHFWSHCSQKNYDGSAKVEAITKWPRPTPVTEVLEFSGLAGDFNSYSDASRRVLAVYSSAWKVISLCLTTAKAPMKLTILLMI</sequence>
<evidence type="ECO:0000313" key="4">
    <source>
        <dbReference type="Proteomes" id="UP001151760"/>
    </source>
</evidence>
<dbReference type="Proteomes" id="UP001151760">
    <property type="component" value="Unassembled WGS sequence"/>
</dbReference>
<protein>
    <submittedName>
        <fullName evidence="2">Uncharacterized protein</fullName>
    </submittedName>
</protein>
<proteinExistence type="predicted"/>